<evidence type="ECO:0000313" key="9">
    <source>
        <dbReference type="EMBL" id="MQM02764.1"/>
    </source>
</evidence>
<dbReference type="PANTHER" id="PTHR31985:SF273">
    <property type="entry name" value="ETHYLENE-RESPONSIVE TRANSCRIPTION FACTOR ERF017"/>
    <property type="match status" value="1"/>
</dbReference>
<keyword evidence="4" id="KW-0010">Activator</keyword>
<dbReference type="GO" id="GO:0003700">
    <property type="term" value="F:DNA-binding transcription factor activity"/>
    <property type="evidence" value="ECO:0007669"/>
    <property type="project" value="InterPro"/>
</dbReference>
<evidence type="ECO:0000256" key="2">
    <source>
        <dbReference type="ARBA" id="ARBA00023015"/>
    </source>
</evidence>
<dbReference type="InterPro" id="IPR001471">
    <property type="entry name" value="AP2/ERF_dom"/>
</dbReference>
<keyword evidence="3" id="KW-0238">DNA-binding</keyword>
<dbReference type="SMART" id="SM00380">
    <property type="entry name" value="AP2"/>
    <property type="match status" value="1"/>
</dbReference>
<dbReference type="Pfam" id="PF00847">
    <property type="entry name" value="AP2"/>
    <property type="match status" value="1"/>
</dbReference>
<dbReference type="GO" id="GO:0003677">
    <property type="term" value="F:DNA binding"/>
    <property type="evidence" value="ECO:0007669"/>
    <property type="project" value="UniProtKB-KW"/>
</dbReference>
<dbReference type="EMBL" id="NMUH01002915">
    <property type="protein sequence ID" value="MQM02764.1"/>
    <property type="molecule type" value="Genomic_DNA"/>
</dbReference>
<gene>
    <name evidence="9" type="ORF">Taro_035534</name>
</gene>
<dbReference type="PROSITE" id="PS51032">
    <property type="entry name" value="AP2_ERF"/>
    <property type="match status" value="1"/>
</dbReference>
<organism evidence="9 10">
    <name type="scientific">Colocasia esculenta</name>
    <name type="common">Wild taro</name>
    <name type="synonym">Arum esculentum</name>
    <dbReference type="NCBI Taxonomy" id="4460"/>
    <lineage>
        <taxon>Eukaryota</taxon>
        <taxon>Viridiplantae</taxon>
        <taxon>Streptophyta</taxon>
        <taxon>Embryophyta</taxon>
        <taxon>Tracheophyta</taxon>
        <taxon>Spermatophyta</taxon>
        <taxon>Magnoliopsida</taxon>
        <taxon>Liliopsida</taxon>
        <taxon>Araceae</taxon>
        <taxon>Aroideae</taxon>
        <taxon>Colocasieae</taxon>
        <taxon>Colocasia</taxon>
    </lineage>
</organism>
<evidence type="ECO:0000256" key="1">
    <source>
        <dbReference type="ARBA" id="ARBA00004123"/>
    </source>
</evidence>
<dbReference type="InterPro" id="IPR016177">
    <property type="entry name" value="DNA-bd_dom_sf"/>
</dbReference>
<evidence type="ECO:0000259" key="8">
    <source>
        <dbReference type="PROSITE" id="PS51032"/>
    </source>
</evidence>
<keyword evidence="10" id="KW-1185">Reference proteome</keyword>
<comment type="similarity">
    <text evidence="7">Belongs to the AP2/ERF transcription factor family. ERF subfamily.</text>
</comment>
<feature type="domain" description="AP2/ERF" evidence="8">
    <location>
        <begin position="36"/>
        <end position="93"/>
    </location>
</feature>
<sequence length="219" mass="23334">MSSGRSPSTSKSWILSSSSFSGGDSHGHGVPAPAARYKGARKRKWGSWVSEVRLPNSRERIWLGSHDTAEEAARAYDAAVFCLRGPGATFNFPHCLPRDIPVAPCGGRLTSEQIREVAARHAVGEAAAPFDETGRDLAAERAEEGSNHGVLDGGGGIFEQSPAEADPLAGFLSPAWMALYEEDESDYSSSSPMDTNSAGDGYCLWSFSSEDYGWLSTLG</sequence>
<comment type="subcellular location">
    <subcellularLocation>
        <location evidence="1">Nucleus</location>
    </subcellularLocation>
</comment>
<accession>A0A843WF55</accession>
<dbReference type="FunFam" id="3.30.730.10:FF:000001">
    <property type="entry name" value="Ethylene-responsive transcription factor 2"/>
    <property type="match status" value="1"/>
</dbReference>
<dbReference type="InterPro" id="IPR036955">
    <property type="entry name" value="AP2/ERF_dom_sf"/>
</dbReference>
<dbReference type="CDD" id="cd00018">
    <property type="entry name" value="AP2"/>
    <property type="match status" value="1"/>
</dbReference>
<dbReference type="Gene3D" id="3.30.730.10">
    <property type="entry name" value="AP2/ERF domain"/>
    <property type="match status" value="1"/>
</dbReference>
<dbReference type="SUPFAM" id="SSF54171">
    <property type="entry name" value="DNA-binding domain"/>
    <property type="match status" value="1"/>
</dbReference>
<proteinExistence type="inferred from homology"/>
<dbReference type="PANTHER" id="PTHR31985">
    <property type="entry name" value="ETHYLENE-RESPONSIVE TRANSCRIPTION FACTOR ERF042-RELATED"/>
    <property type="match status" value="1"/>
</dbReference>
<dbReference type="GO" id="GO:0005634">
    <property type="term" value="C:nucleus"/>
    <property type="evidence" value="ECO:0007669"/>
    <property type="project" value="UniProtKB-SubCell"/>
</dbReference>
<evidence type="ECO:0000256" key="4">
    <source>
        <dbReference type="ARBA" id="ARBA00023159"/>
    </source>
</evidence>
<evidence type="ECO:0000256" key="7">
    <source>
        <dbReference type="ARBA" id="ARBA00024343"/>
    </source>
</evidence>
<dbReference type="OrthoDB" id="1918918at2759"/>
<protein>
    <recommendedName>
        <fullName evidence="8">AP2/ERF domain-containing protein</fullName>
    </recommendedName>
</protein>
<evidence type="ECO:0000256" key="3">
    <source>
        <dbReference type="ARBA" id="ARBA00023125"/>
    </source>
</evidence>
<reference evidence="9" key="1">
    <citation type="submission" date="2017-07" db="EMBL/GenBank/DDBJ databases">
        <title>Taro Niue Genome Assembly and Annotation.</title>
        <authorList>
            <person name="Atibalentja N."/>
            <person name="Keating K."/>
            <person name="Fields C.J."/>
        </authorList>
    </citation>
    <scope>NUCLEOTIDE SEQUENCE</scope>
    <source>
        <strain evidence="9">Niue_2</strain>
        <tissue evidence="9">Leaf</tissue>
    </source>
</reference>
<dbReference type="InterPro" id="IPR051032">
    <property type="entry name" value="AP2/ERF_TF_ERF_subfamily"/>
</dbReference>
<comment type="caution">
    <text evidence="9">The sequence shown here is derived from an EMBL/GenBank/DDBJ whole genome shotgun (WGS) entry which is preliminary data.</text>
</comment>
<dbReference type="AlphaFoldDB" id="A0A843WF55"/>
<keyword evidence="5" id="KW-0804">Transcription</keyword>
<keyword evidence="2" id="KW-0805">Transcription regulation</keyword>
<evidence type="ECO:0000256" key="5">
    <source>
        <dbReference type="ARBA" id="ARBA00023163"/>
    </source>
</evidence>
<keyword evidence="6" id="KW-0539">Nucleus</keyword>
<evidence type="ECO:0000256" key="6">
    <source>
        <dbReference type="ARBA" id="ARBA00023242"/>
    </source>
</evidence>
<evidence type="ECO:0000313" key="10">
    <source>
        <dbReference type="Proteomes" id="UP000652761"/>
    </source>
</evidence>
<name>A0A843WF55_COLES</name>
<dbReference type="PRINTS" id="PR00367">
    <property type="entry name" value="ETHRSPELEMNT"/>
</dbReference>
<dbReference type="Proteomes" id="UP000652761">
    <property type="component" value="Unassembled WGS sequence"/>
</dbReference>